<dbReference type="EMBL" id="BSNV01000053">
    <property type="protein sequence ID" value="GLQ67396.1"/>
    <property type="molecule type" value="Genomic_DNA"/>
</dbReference>
<keyword evidence="2" id="KW-1185">Reference proteome</keyword>
<dbReference type="RefSeq" id="WP_099287177.1">
    <property type="nucleotide sequence ID" value="NZ_BEWP01000011.1"/>
</dbReference>
<proteinExistence type="predicted"/>
<accession>A0ABQ5WXM5</accession>
<evidence type="ECO:0000313" key="1">
    <source>
        <dbReference type="EMBL" id="GLQ67396.1"/>
    </source>
</evidence>
<dbReference type="GeneID" id="76195434"/>
<organism evidence="1 2">
    <name type="scientific">Gluconobacter kondonii</name>
    <dbReference type="NCBI Taxonomy" id="941463"/>
    <lineage>
        <taxon>Bacteria</taxon>
        <taxon>Pseudomonadati</taxon>
        <taxon>Pseudomonadota</taxon>
        <taxon>Alphaproteobacteria</taxon>
        <taxon>Acetobacterales</taxon>
        <taxon>Acetobacteraceae</taxon>
        <taxon>Gluconobacter</taxon>
    </lineage>
</organism>
<protein>
    <submittedName>
        <fullName evidence="1">Uncharacterized protein</fullName>
    </submittedName>
</protein>
<gene>
    <name evidence="1" type="ORF">GCM10007870_29810</name>
</gene>
<evidence type="ECO:0000313" key="2">
    <source>
        <dbReference type="Proteomes" id="UP001156629"/>
    </source>
</evidence>
<dbReference type="Proteomes" id="UP001156629">
    <property type="component" value="Unassembled WGS sequence"/>
</dbReference>
<reference evidence="2" key="1">
    <citation type="journal article" date="2019" name="Int. J. Syst. Evol. Microbiol.">
        <title>The Global Catalogue of Microorganisms (GCM) 10K type strain sequencing project: providing services to taxonomists for standard genome sequencing and annotation.</title>
        <authorList>
            <consortium name="The Broad Institute Genomics Platform"/>
            <consortium name="The Broad Institute Genome Sequencing Center for Infectious Disease"/>
            <person name="Wu L."/>
            <person name="Ma J."/>
        </authorList>
    </citation>
    <scope>NUCLEOTIDE SEQUENCE [LARGE SCALE GENOMIC DNA]</scope>
    <source>
        <strain evidence="2">NBRC 3266</strain>
    </source>
</reference>
<sequence>MPKFDTYRMRELEKEVQRRATVEAIGRVTDGVQRDEEGRVLLLAAPSQGYFSLEDSAVTKRVAVFLGVTPTADDVAKAIRKVGKTEVDRLALSGWHFSTGETRNLGSVKLDDGFEIATECSMRHDETGAVAMRDDIPHYSDRIELQHRTGDRILSGVWIFPDGRCEIDEASMDKIGEYGEDFDLSPQGRADATLIASLNRTKAGLKQAGHFKRAWLGY</sequence>
<comment type="caution">
    <text evidence="1">The sequence shown here is derived from an EMBL/GenBank/DDBJ whole genome shotgun (WGS) entry which is preliminary data.</text>
</comment>
<name>A0ABQ5WXM5_9PROT</name>